<name>C0XU19_CORLD</name>
<dbReference type="Proteomes" id="UP000006196">
    <property type="component" value="Unassembled WGS sequence"/>
</dbReference>
<sequence length="240" mass="25778">MLEAVSGLTSKVTRSALARSTGRGADVGGYVLPEMEGALKLRIFADKQQAQTLGEVYDGILSAVSTTEECALDVVDGRGVQWGSNRVLLTTEVDPPTPSPHTIGLRDITIELPLTILDGALARETTWGDPSTTQTVKVPNRGSLNTHPTIRWDGKPGRTVTLPTRQNVTLPTAPGWRHLSTDPGTGYVVTDDTGKVDVTTWAAMRGLAVPGLIRPRAATTWTLPIGVDLILTEYTTNVWR</sequence>
<gene>
    <name evidence="2" type="ORF">HMPREF0298_1939</name>
</gene>
<accession>C0XU19</accession>
<comment type="caution">
    <text evidence="2">The sequence shown here is derived from an EMBL/GenBank/DDBJ whole genome shotgun (WGS) entry which is preliminary data.</text>
</comment>
<feature type="region of interest" description="Disordered" evidence="1">
    <location>
        <begin position="125"/>
        <end position="145"/>
    </location>
</feature>
<dbReference type="AlphaFoldDB" id="C0XU19"/>
<dbReference type="HOGENOM" id="CLU_1154912_0_0_11"/>
<protein>
    <submittedName>
        <fullName evidence="2">Uncharacterized protein</fullName>
    </submittedName>
</protein>
<feature type="compositionally biased region" description="Polar residues" evidence="1">
    <location>
        <begin position="128"/>
        <end position="145"/>
    </location>
</feature>
<reference evidence="2" key="1">
    <citation type="submission" date="2009-01" db="EMBL/GenBank/DDBJ databases">
        <authorList>
            <person name="Qin X."/>
            <person name="Bachman B."/>
            <person name="Battles P."/>
            <person name="Bell A."/>
            <person name="Bess C."/>
            <person name="Bickham C."/>
            <person name="Chaboub L."/>
            <person name="Chen D."/>
            <person name="Coyle M."/>
            <person name="Deiros D.R."/>
            <person name="Dinh H."/>
            <person name="Forbes L."/>
            <person name="Fowler G."/>
            <person name="Francisco L."/>
            <person name="Fu Q."/>
            <person name="Gubbala S."/>
            <person name="Hale W."/>
            <person name="Han Y."/>
            <person name="Hemphill L."/>
            <person name="Highlander S.K."/>
            <person name="Hirani K."/>
            <person name="Hogues M."/>
            <person name="Jackson L."/>
            <person name="Jakkamsetti A."/>
            <person name="Javaid M."/>
            <person name="Jiang H."/>
            <person name="Korchina V."/>
            <person name="Kovar C."/>
            <person name="Lara F."/>
            <person name="Lee S."/>
            <person name="Mata R."/>
            <person name="Mathew T."/>
            <person name="Moen C."/>
            <person name="Morales K."/>
            <person name="Munidasa M."/>
            <person name="Nazareth L."/>
            <person name="Ngo R."/>
            <person name="Nguyen L."/>
            <person name="Okwuonu G."/>
            <person name="Ongeri F."/>
            <person name="Patil S."/>
            <person name="Petrosino J."/>
            <person name="Pham C."/>
            <person name="Pham P."/>
            <person name="Pu L.-L."/>
            <person name="Puazo M."/>
            <person name="Raj R."/>
            <person name="Reid J."/>
            <person name="Rouhana J."/>
            <person name="Saada N."/>
            <person name="Shang Y."/>
            <person name="Simmons D."/>
            <person name="Thornton R."/>
            <person name="Warren J."/>
            <person name="Weissenberger G."/>
            <person name="Zhang J."/>
            <person name="Zhang L."/>
            <person name="Zhou C."/>
            <person name="Zhu D."/>
            <person name="Muzny D."/>
            <person name="Worley K."/>
            <person name="Gibbs R."/>
        </authorList>
    </citation>
    <scope>NUCLEOTIDE SEQUENCE [LARGE SCALE GENOMIC DNA]</scope>
    <source>
        <strain evidence="2">DSM 44291</strain>
    </source>
</reference>
<dbReference type="STRING" id="525263.HMPREF0298_1939"/>
<dbReference type="eggNOG" id="ENOG5031UEK">
    <property type="taxonomic scope" value="Bacteria"/>
</dbReference>
<proteinExistence type="predicted"/>
<dbReference type="EMBL" id="ACHJ01000160">
    <property type="protein sequence ID" value="EEI16245.1"/>
    <property type="molecule type" value="Genomic_DNA"/>
</dbReference>
<organism evidence="2 3">
    <name type="scientific">Corynebacterium lipophiloflavum (strain ATCC 700352 / DSM 44291 / CCUG 37336 / JCM 10383 / DMMZ 1944)</name>
    <dbReference type="NCBI Taxonomy" id="525263"/>
    <lineage>
        <taxon>Bacteria</taxon>
        <taxon>Bacillati</taxon>
        <taxon>Actinomycetota</taxon>
        <taxon>Actinomycetes</taxon>
        <taxon>Mycobacteriales</taxon>
        <taxon>Corynebacteriaceae</taxon>
        <taxon>Corynebacterium</taxon>
    </lineage>
</organism>
<evidence type="ECO:0000256" key="1">
    <source>
        <dbReference type="SAM" id="MobiDB-lite"/>
    </source>
</evidence>
<keyword evidence="3" id="KW-1185">Reference proteome</keyword>
<evidence type="ECO:0000313" key="3">
    <source>
        <dbReference type="Proteomes" id="UP000006196"/>
    </source>
</evidence>
<evidence type="ECO:0000313" key="2">
    <source>
        <dbReference type="EMBL" id="EEI16245.1"/>
    </source>
</evidence>